<dbReference type="RefSeq" id="WP_057896814.1">
    <property type="nucleotide sequence ID" value="NZ_AZEH01000039.1"/>
</dbReference>
<evidence type="ECO:0000256" key="5">
    <source>
        <dbReference type="ARBA" id="ARBA00023004"/>
    </source>
</evidence>
<dbReference type="Gene3D" id="1.10.620.20">
    <property type="entry name" value="Ribonucleotide Reductase, subunit A"/>
    <property type="match status" value="1"/>
</dbReference>
<organism evidence="11 12">
    <name type="scientific">Liquorilactobacillus oeni DSM 19972</name>
    <dbReference type="NCBI Taxonomy" id="1423777"/>
    <lineage>
        <taxon>Bacteria</taxon>
        <taxon>Bacillati</taxon>
        <taxon>Bacillota</taxon>
        <taxon>Bacilli</taxon>
        <taxon>Lactobacillales</taxon>
        <taxon>Lactobacillaceae</taxon>
        <taxon>Liquorilactobacillus</taxon>
    </lineage>
</organism>
<dbReference type="InterPro" id="IPR009078">
    <property type="entry name" value="Ferritin-like_SF"/>
</dbReference>
<comment type="function">
    <text evidence="8">Provides the precursors necessary for DNA synthesis. Catalyzes the biosynthesis of deoxyribonucleotides from the corresponding ribonucleotides.</text>
</comment>
<keyword evidence="3 8" id="KW-0479">Metal-binding</keyword>
<accession>A0A0R1MAF9</accession>
<protein>
    <recommendedName>
        <fullName evidence="8">Ribonucleoside-diphosphate reductase subunit beta</fullName>
        <ecNumber evidence="8">1.17.4.1</ecNumber>
    </recommendedName>
</protein>
<dbReference type="UniPathway" id="UPA00326"/>
<dbReference type="GO" id="GO:0004748">
    <property type="term" value="F:ribonucleoside-diphosphate reductase activity, thioredoxin disulfide as acceptor"/>
    <property type="evidence" value="ECO:0007669"/>
    <property type="project" value="UniProtKB-EC"/>
</dbReference>
<keyword evidence="4 8" id="KW-0560">Oxidoreductase</keyword>
<dbReference type="EMBL" id="AZEH01000039">
    <property type="protein sequence ID" value="KRL04873.1"/>
    <property type="molecule type" value="Genomic_DNA"/>
</dbReference>
<comment type="cofactor">
    <cofactor evidence="8 10">
        <name>Fe cation</name>
        <dbReference type="ChEBI" id="CHEBI:24875"/>
    </cofactor>
    <text evidence="8 10">Binds 2 iron ions per subunit.</text>
</comment>
<feature type="binding site" evidence="10">
    <location>
        <position position="194"/>
    </location>
    <ligand>
        <name>Fe cation</name>
        <dbReference type="ChEBI" id="CHEBI:24875"/>
        <label>2</label>
    </ligand>
</feature>
<dbReference type="InterPro" id="IPR000358">
    <property type="entry name" value="RNR_small_fam"/>
</dbReference>
<dbReference type="GO" id="GO:0005971">
    <property type="term" value="C:ribonucleoside-diphosphate reductase complex"/>
    <property type="evidence" value="ECO:0007669"/>
    <property type="project" value="InterPro"/>
</dbReference>
<dbReference type="AlphaFoldDB" id="A0A0R1MAF9"/>
<dbReference type="PANTHER" id="PTHR23409:SF18">
    <property type="entry name" value="RIBONUCLEOSIDE-DIPHOSPHATE REDUCTASE SUBUNIT M2"/>
    <property type="match status" value="1"/>
</dbReference>
<dbReference type="PIRSF" id="PIRSF000355">
    <property type="entry name" value="NrdB"/>
    <property type="match status" value="1"/>
</dbReference>
<evidence type="ECO:0000256" key="10">
    <source>
        <dbReference type="PIRSR" id="PIRSR000355-2"/>
    </source>
</evidence>
<dbReference type="InterPro" id="IPR026494">
    <property type="entry name" value="RNR_NrdF-like"/>
</dbReference>
<evidence type="ECO:0000256" key="1">
    <source>
        <dbReference type="ARBA" id="ARBA00009303"/>
    </source>
</evidence>
<evidence type="ECO:0000313" key="11">
    <source>
        <dbReference type="EMBL" id="KRL04873.1"/>
    </source>
</evidence>
<sequence length="322" mass="37581">MKDYYQAINWNKLEDQIDKATWEKLTEQFWLDTRIPLSNDLSDWRKFAPADKKVVERVFGGLTLLDTVQSEDGMDSLMKDIRTQHERAVLNNIQFMESVHAKSYSSIFSTLNTPKEIEEIFEWTHTNKYLQYKAQKIDSIYHEGTPLEKKVASVFLETFLFYSGFYTPLYWLGHNKLANVAEIIKLILRDESVHGTYIGYKFQLGFREADKKEQEKLSSWIYDLLYDLYNNEEKYTHYLYDEVGWAEKVLTFLRYNANKALMNLGLDPLFPDTAEDVDPVVMNGISTTTSNHDFFSQVGNGYLLGDVEAMSDEDYNIGLNTK</sequence>
<evidence type="ECO:0000256" key="3">
    <source>
        <dbReference type="ARBA" id="ARBA00022723"/>
    </source>
</evidence>
<dbReference type="NCBIfam" id="TIGR04171">
    <property type="entry name" value="RNR_1b_NrdF"/>
    <property type="match status" value="1"/>
</dbReference>
<feature type="binding site" evidence="10">
    <location>
        <position position="97"/>
    </location>
    <ligand>
        <name>Fe cation</name>
        <dbReference type="ChEBI" id="CHEBI:24875"/>
        <label>2</label>
    </ligand>
</feature>
<feature type="binding site" evidence="10">
    <location>
        <position position="66"/>
    </location>
    <ligand>
        <name>Fe cation</name>
        <dbReference type="ChEBI" id="CHEBI:24875"/>
        <label>1</label>
    </ligand>
</feature>
<dbReference type="STRING" id="1423777.FD46_GL002011"/>
<feature type="binding site" evidence="10">
    <location>
        <position position="100"/>
    </location>
    <ligand>
        <name>Fe cation</name>
        <dbReference type="ChEBI" id="CHEBI:24875"/>
        <label>1</label>
    </ligand>
</feature>
<dbReference type="GO" id="GO:0009263">
    <property type="term" value="P:deoxyribonucleotide biosynthetic process"/>
    <property type="evidence" value="ECO:0007669"/>
    <property type="project" value="UniProtKB-KW"/>
</dbReference>
<dbReference type="Pfam" id="PF00268">
    <property type="entry name" value="Ribonuc_red_sm"/>
    <property type="match status" value="1"/>
</dbReference>
<dbReference type="OrthoDB" id="9766544at2"/>
<gene>
    <name evidence="11" type="ORF">FD46_GL002011</name>
</gene>
<dbReference type="NCBIfam" id="NF007183">
    <property type="entry name" value="PRK09614.1-2"/>
    <property type="match status" value="1"/>
</dbReference>
<name>A0A0R1MAF9_9LACO</name>
<reference evidence="11 12" key="1">
    <citation type="journal article" date="2015" name="Genome Announc.">
        <title>Expanding the biotechnology potential of lactobacilli through comparative genomics of 213 strains and associated genera.</title>
        <authorList>
            <person name="Sun Z."/>
            <person name="Harris H.M."/>
            <person name="McCann A."/>
            <person name="Guo C."/>
            <person name="Argimon S."/>
            <person name="Zhang W."/>
            <person name="Yang X."/>
            <person name="Jeffery I.B."/>
            <person name="Cooney J.C."/>
            <person name="Kagawa T.F."/>
            <person name="Liu W."/>
            <person name="Song Y."/>
            <person name="Salvetti E."/>
            <person name="Wrobel A."/>
            <person name="Rasinkangas P."/>
            <person name="Parkhill J."/>
            <person name="Rea M.C."/>
            <person name="O'Sullivan O."/>
            <person name="Ritari J."/>
            <person name="Douillard F.P."/>
            <person name="Paul Ross R."/>
            <person name="Yang R."/>
            <person name="Briner A.E."/>
            <person name="Felis G.E."/>
            <person name="de Vos W.M."/>
            <person name="Barrangou R."/>
            <person name="Klaenhammer T.R."/>
            <person name="Caufield P.W."/>
            <person name="Cui Y."/>
            <person name="Zhang H."/>
            <person name="O'Toole P.W."/>
        </authorList>
    </citation>
    <scope>NUCLEOTIDE SEQUENCE [LARGE SCALE GENOMIC DNA]</scope>
    <source>
        <strain evidence="11 12">DSM 19972</strain>
    </source>
</reference>
<feature type="binding site" evidence="10">
    <location>
        <position position="157"/>
    </location>
    <ligand>
        <name>Fe cation</name>
        <dbReference type="ChEBI" id="CHEBI:24875"/>
        <label>2</label>
    </ligand>
</feature>
<keyword evidence="5 8" id="KW-0408">Iron</keyword>
<evidence type="ECO:0000313" key="12">
    <source>
        <dbReference type="Proteomes" id="UP000051686"/>
    </source>
</evidence>
<proteinExistence type="inferred from homology"/>
<feature type="binding site" evidence="10">
    <location>
        <position position="97"/>
    </location>
    <ligand>
        <name>Fe cation</name>
        <dbReference type="ChEBI" id="CHEBI:24875"/>
        <label>1</label>
    </ligand>
</feature>
<dbReference type="InterPro" id="IPR012348">
    <property type="entry name" value="RNR-like"/>
</dbReference>
<feature type="binding site" evidence="10">
    <location>
        <position position="191"/>
    </location>
    <ligand>
        <name>Fe cation</name>
        <dbReference type="ChEBI" id="CHEBI:24875"/>
        <label>2</label>
    </ligand>
</feature>
<comment type="caution">
    <text evidence="11">The sequence shown here is derived from an EMBL/GenBank/DDBJ whole genome shotgun (WGS) entry which is preliminary data.</text>
</comment>
<evidence type="ECO:0000256" key="7">
    <source>
        <dbReference type="ARBA" id="ARBA00047754"/>
    </source>
</evidence>
<evidence type="ECO:0000256" key="8">
    <source>
        <dbReference type="PIRNR" id="PIRNR000355"/>
    </source>
</evidence>
<feature type="active site" evidence="9">
    <location>
        <position position="104"/>
    </location>
</feature>
<dbReference type="PATRIC" id="fig|1423777.3.peg.2068"/>
<dbReference type="EC" id="1.17.4.1" evidence="8"/>
<dbReference type="SUPFAM" id="SSF47240">
    <property type="entry name" value="Ferritin-like"/>
    <property type="match status" value="1"/>
</dbReference>
<evidence type="ECO:0000256" key="9">
    <source>
        <dbReference type="PIRSR" id="PIRSR000355-1"/>
    </source>
</evidence>
<dbReference type="NCBIfam" id="NF007185">
    <property type="entry name" value="PRK09614.1-4"/>
    <property type="match status" value="1"/>
</dbReference>
<evidence type="ECO:0000256" key="2">
    <source>
        <dbReference type="ARBA" id="ARBA00011209"/>
    </source>
</evidence>
<keyword evidence="6 8" id="KW-0215">Deoxyribonucleotide synthesis</keyword>
<dbReference type="CDD" id="cd01049">
    <property type="entry name" value="RNRR2"/>
    <property type="match status" value="1"/>
</dbReference>
<dbReference type="Proteomes" id="UP000051686">
    <property type="component" value="Unassembled WGS sequence"/>
</dbReference>
<comment type="catalytic activity">
    <reaction evidence="7 8">
        <text>a 2'-deoxyribonucleoside 5'-diphosphate + [thioredoxin]-disulfide + H2O = a ribonucleoside 5'-diphosphate + [thioredoxin]-dithiol</text>
        <dbReference type="Rhea" id="RHEA:23252"/>
        <dbReference type="Rhea" id="RHEA-COMP:10698"/>
        <dbReference type="Rhea" id="RHEA-COMP:10700"/>
        <dbReference type="ChEBI" id="CHEBI:15377"/>
        <dbReference type="ChEBI" id="CHEBI:29950"/>
        <dbReference type="ChEBI" id="CHEBI:50058"/>
        <dbReference type="ChEBI" id="CHEBI:57930"/>
        <dbReference type="ChEBI" id="CHEBI:73316"/>
        <dbReference type="EC" id="1.17.4.1"/>
    </reaction>
</comment>
<keyword evidence="12" id="KW-1185">Reference proteome</keyword>
<dbReference type="InterPro" id="IPR033909">
    <property type="entry name" value="RNR_small"/>
</dbReference>
<evidence type="ECO:0000256" key="6">
    <source>
        <dbReference type="ARBA" id="ARBA00023116"/>
    </source>
</evidence>
<comment type="subunit">
    <text evidence="2">Tetramer of two alpha and two beta subunits.</text>
</comment>
<evidence type="ECO:0000256" key="4">
    <source>
        <dbReference type="ARBA" id="ARBA00023002"/>
    </source>
</evidence>
<comment type="similarity">
    <text evidence="1 8">Belongs to the ribonucleoside diphosphate reductase small chain family.</text>
</comment>
<dbReference type="GO" id="GO:0046872">
    <property type="term" value="F:metal ion binding"/>
    <property type="evidence" value="ECO:0007669"/>
    <property type="project" value="UniProtKB-KW"/>
</dbReference>
<dbReference type="PANTHER" id="PTHR23409">
    <property type="entry name" value="RIBONUCLEOSIDE-DIPHOSPHATE REDUCTASE SMALL CHAIN"/>
    <property type="match status" value="1"/>
</dbReference>